<feature type="compositionally biased region" description="Acidic residues" evidence="1">
    <location>
        <begin position="136"/>
        <end position="151"/>
    </location>
</feature>
<reference evidence="2 3" key="1">
    <citation type="submission" date="2019-10" db="EMBL/GenBank/DDBJ databases">
        <authorList>
            <person name="Palmer J.M."/>
        </authorList>
    </citation>
    <scope>NUCLEOTIDE SEQUENCE [LARGE SCALE GENOMIC DNA]</scope>
    <source>
        <strain evidence="2 3">TWF696</strain>
    </source>
</reference>
<evidence type="ECO:0000256" key="1">
    <source>
        <dbReference type="SAM" id="MobiDB-lite"/>
    </source>
</evidence>
<proteinExistence type="predicted"/>
<feature type="compositionally biased region" description="Polar residues" evidence="1">
    <location>
        <begin position="114"/>
        <end position="123"/>
    </location>
</feature>
<feature type="compositionally biased region" description="Basic residues" evidence="1">
    <location>
        <begin position="46"/>
        <end position="59"/>
    </location>
</feature>
<organism evidence="2 3">
    <name type="scientific">Orbilia brochopaga</name>
    <dbReference type="NCBI Taxonomy" id="3140254"/>
    <lineage>
        <taxon>Eukaryota</taxon>
        <taxon>Fungi</taxon>
        <taxon>Dikarya</taxon>
        <taxon>Ascomycota</taxon>
        <taxon>Pezizomycotina</taxon>
        <taxon>Orbiliomycetes</taxon>
        <taxon>Orbiliales</taxon>
        <taxon>Orbiliaceae</taxon>
        <taxon>Orbilia</taxon>
    </lineage>
</organism>
<dbReference type="Proteomes" id="UP001375240">
    <property type="component" value="Unassembled WGS sequence"/>
</dbReference>
<sequence>MNDYRIIGRTRKTETLCQRQTTKEREPQLKRRNLPPSSITPDPHRYTKHGRITKDRLRKISGSGTWKPREPKSPADRHVLEENGQGGLQALLPTAVGASGGPPSDSDGGTGNSMSVAVSSTDGDGQDESSDRSNDAEDVESEDGTESETEDGMEHDVAIRSTPTMATDSGDSDWSQAQTDRADIHPPHGIQAYLREPESFLLRTRGEPRSRDIYLHDQRGMPIGPHLESLVAAIFPLGCKSRHRGMRGGRMSYILHGIGGWGSIQEPKADDSSEPEGPSPPA</sequence>
<name>A0AAV9U8S1_9PEZI</name>
<dbReference type="EMBL" id="JAVHNQ010000010">
    <property type="protein sequence ID" value="KAK6338000.1"/>
    <property type="molecule type" value="Genomic_DNA"/>
</dbReference>
<evidence type="ECO:0000313" key="2">
    <source>
        <dbReference type="EMBL" id="KAK6338000.1"/>
    </source>
</evidence>
<evidence type="ECO:0000313" key="3">
    <source>
        <dbReference type="Proteomes" id="UP001375240"/>
    </source>
</evidence>
<protein>
    <submittedName>
        <fullName evidence="2">Uncharacterized protein</fullName>
    </submittedName>
</protein>
<gene>
    <name evidence="2" type="ORF">TWF696_001472</name>
</gene>
<feature type="region of interest" description="Disordered" evidence="1">
    <location>
        <begin position="1"/>
        <end position="184"/>
    </location>
</feature>
<feature type="compositionally biased region" description="Polar residues" evidence="1">
    <location>
        <begin position="161"/>
        <end position="179"/>
    </location>
</feature>
<comment type="caution">
    <text evidence="2">The sequence shown here is derived from an EMBL/GenBank/DDBJ whole genome shotgun (WGS) entry which is preliminary data.</text>
</comment>
<keyword evidence="3" id="KW-1185">Reference proteome</keyword>
<feature type="compositionally biased region" description="Basic and acidic residues" evidence="1">
    <location>
        <begin position="67"/>
        <end position="81"/>
    </location>
</feature>
<dbReference type="AlphaFoldDB" id="A0AAV9U8S1"/>
<accession>A0AAV9U8S1</accession>